<name>A0ABW5RDI4_9BACL</name>
<feature type="transmembrane region" description="Helical" evidence="2">
    <location>
        <begin position="96"/>
        <end position="114"/>
    </location>
</feature>
<dbReference type="InterPro" id="IPR037185">
    <property type="entry name" value="EmrE-like"/>
</dbReference>
<feature type="transmembrane region" description="Helical" evidence="2">
    <location>
        <begin position="43"/>
        <end position="61"/>
    </location>
</feature>
<dbReference type="EMBL" id="JBHUMM010000043">
    <property type="protein sequence ID" value="MFD2673113.1"/>
    <property type="molecule type" value="Genomic_DNA"/>
</dbReference>
<keyword evidence="2" id="KW-0812">Transmembrane</keyword>
<reference evidence="4" key="1">
    <citation type="journal article" date="2019" name="Int. J. Syst. Evol. Microbiol.">
        <title>The Global Catalogue of Microorganisms (GCM) 10K type strain sequencing project: providing services to taxonomists for standard genome sequencing and annotation.</title>
        <authorList>
            <consortium name="The Broad Institute Genomics Platform"/>
            <consortium name="The Broad Institute Genome Sequencing Center for Infectious Disease"/>
            <person name="Wu L."/>
            <person name="Ma J."/>
        </authorList>
    </citation>
    <scope>NUCLEOTIDE SEQUENCE [LARGE SCALE GENOMIC DNA]</scope>
    <source>
        <strain evidence="4">KCTC 33676</strain>
    </source>
</reference>
<evidence type="ECO:0000313" key="4">
    <source>
        <dbReference type="Proteomes" id="UP001597497"/>
    </source>
</evidence>
<sequence>MIWLYGMTCLVIGLSVINGIFSFQSKYIDPDFWLTLRFQLKMIPLFFLSNVLIGFGIKWIFKASGQLTFTLTLTKGIEIGMILIMGYLFMKEIPTWKTFAGLFLIISGFVLTRIK</sequence>
<comment type="caution">
    <text evidence="3">The sequence shown here is derived from an EMBL/GenBank/DDBJ whole genome shotgun (WGS) entry which is preliminary data.</text>
</comment>
<comment type="subcellular location">
    <subcellularLocation>
        <location evidence="1">Endomembrane system</location>
        <topology evidence="1">Multi-pass membrane protein</topology>
    </subcellularLocation>
</comment>
<evidence type="ECO:0000256" key="2">
    <source>
        <dbReference type="SAM" id="Phobius"/>
    </source>
</evidence>
<proteinExistence type="predicted"/>
<keyword evidence="4" id="KW-1185">Reference proteome</keyword>
<keyword evidence="2" id="KW-0472">Membrane</keyword>
<accession>A0ABW5RDI4</accession>
<organism evidence="3 4">
    <name type="scientific">Marinicrinis sediminis</name>
    <dbReference type="NCBI Taxonomy" id="1652465"/>
    <lineage>
        <taxon>Bacteria</taxon>
        <taxon>Bacillati</taxon>
        <taxon>Bacillota</taxon>
        <taxon>Bacilli</taxon>
        <taxon>Bacillales</taxon>
        <taxon>Paenibacillaceae</taxon>
    </lineage>
</organism>
<evidence type="ECO:0008006" key="5">
    <source>
        <dbReference type="Google" id="ProtNLM"/>
    </source>
</evidence>
<dbReference type="Proteomes" id="UP001597497">
    <property type="component" value="Unassembled WGS sequence"/>
</dbReference>
<dbReference type="RefSeq" id="WP_379930670.1">
    <property type="nucleotide sequence ID" value="NZ_JBHUMM010000043.1"/>
</dbReference>
<feature type="transmembrane region" description="Helical" evidence="2">
    <location>
        <begin position="73"/>
        <end position="90"/>
    </location>
</feature>
<dbReference type="SUPFAM" id="SSF103481">
    <property type="entry name" value="Multidrug resistance efflux transporter EmrE"/>
    <property type="match status" value="1"/>
</dbReference>
<evidence type="ECO:0000256" key="1">
    <source>
        <dbReference type="ARBA" id="ARBA00004127"/>
    </source>
</evidence>
<evidence type="ECO:0000313" key="3">
    <source>
        <dbReference type="EMBL" id="MFD2673113.1"/>
    </source>
</evidence>
<keyword evidence="2" id="KW-1133">Transmembrane helix</keyword>
<gene>
    <name evidence="3" type="ORF">ACFSUC_16195</name>
</gene>
<protein>
    <recommendedName>
        <fullName evidence="5">EamA domain-containing protein</fullName>
    </recommendedName>
</protein>